<proteinExistence type="predicted"/>
<feature type="region of interest" description="Disordered" evidence="1">
    <location>
        <begin position="134"/>
        <end position="153"/>
    </location>
</feature>
<organism evidence="2 3">
    <name type="scientific">Mycena venus</name>
    <dbReference type="NCBI Taxonomy" id="2733690"/>
    <lineage>
        <taxon>Eukaryota</taxon>
        <taxon>Fungi</taxon>
        <taxon>Dikarya</taxon>
        <taxon>Basidiomycota</taxon>
        <taxon>Agaricomycotina</taxon>
        <taxon>Agaricomycetes</taxon>
        <taxon>Agaricomycetidae</taxon>
        <taxon>Agaricales</taxon>
        <taxon>Marasmiineae</taxon>
        <taxon>Mycenaceae</taxon>
        <taxon>Mycena</taxon>
    </lineage>
</organism>
<sequence>MRNVNTPPRRKSVINFFSTPPLRRSLFFRERKPSEDEPSESAFQSQVVGKAAPCSVSATDWDDDDDENTLTATGDISLSYPYYVPGVAGAFSPKPKSRNGTPTLRAQPQRPRPPVRRIVSVGTDTYKFRTLTLKGGPTPVTPSKEAFNNATKPSTQIVAETIRPPNVLNTPARHPGDESVSSISSFCGSIGSIQDEDPQLSTPQSRFEAFMKSRDLTCSPKKKESGSAVRKLDALAQAATSALGREVARPNTRPLRGNARLPARLPIPDWSAMDVDA</sequence>
<comment type="caution">
    <text evidence="2">The sequence shown here is derived from an EMBL/GenBank/DDBJ whole genome shotgun (WGS) entry which is preliminary data.</text>
</comment>
<dbReference type="Proteomes" id="UP000620124">
    <property type="component" value="Unassembled WGS sequence"/>
</dbReference>
<evidence type="ECO:0000313" key="3">
    <source>
        <dbReference type="Proteomes" id="UP000620124"/>
    </source>
</evidence>
<reference evidence="2" key="1">
    <citation type="submission" date="2020-05" db="EMBL/GenBank/DDBJ databases">
        <title>Mycena genomes resolve the evolution of fungal bioluminescence.</title>
        <authorList>
            <person name="Tsai I.J."/>
        </authorList>
    </citation>
    <scope>NUCLEOTIDE SEQUENCE</scope>
    <source>
        <strain evidence="2">CCC161011</strain>
    </source>
</reference>
<evidence type="ECO:0000313" key="2">
    <source>
        <dbReference type="EMBL" id="KAF7325294.1"/>
    </source>
</evidence>
<protein>
    <submittedName>
        <fullName evidence="2">Uncharacterized protein</fullName>
    </submittedName>
</protein>
<evidence type="ECO:0000256" key="1">
    <source>
        <dbReference type="SAM" id="MobiDB-lite"/>
    </source>
</evidence>
<accession>A0A8H6TYH1</accession>
<feature type="region of interest" description="Disordered" evidence="1">
    <location>
        <begin position="29"/>
        <end position="74"/>
    </location>
</feature>
<name>A0A8H6TYH1_9AGAR</name>
<feature type="region of interest" description="Disordered" evidence="1">
    <location>
        <begin position="90"/>
        <end position="113"/>
    </location>
</feature>
<dbReference type="EMBL" id="JACAZI010000054">
    <property type="protein sequence ID" value="KAF7325294.1"/>
    <property type="molecule type" value="Genomic_DNA"/>
</dbReference>
<dbReference type="OrthoDB" id="3057950at2759"/>
<keyword evidence="3" id="KW-1185">Reference proteome</keyword>
<dbReference type="AlphaFoldDB" id="A0A8H6TYH1"/>
<gene>
    <name evidence="2" type="ORF">MVEN_02636800</name>
</gene>